<dbReference type="EMBL" id="JAGFNZ010000002">
    <property type="protein sequence ID" value="MBW7572808.1"/>
    <property type="molecule type" value="Genomic_DNA"/>
</dbReference>
<dbReference type="InterPro" id="IPR029063">
    <property type="entry name" value="SAM-dependent_MTases_sf"/>
</dbReference>
<comment type="caution">
    <text evidence="2">The sequence shown here is derived from an EMBL/GenBank/DDBJ whole genome shotgun (WGS) entry which is preliminary data.</text>
</comment>
<dbReference type="PANTHER" id="PTHR47739:SF1">
    <property type="entry name" value="TRNA1(VAL) (ADENINE(37)-N6)-METHYLTRANSFERASE"/>
    <property type="match status" value="1"/>
</dbReference>
<proteinExistence type="predicted"/>
<dbReference type="InterPro" id="IPR050210">
    <property type="entry name" value="tRNA_Adenine-N(6)_MTase"/>
</dbReference>
<dbReference type="RefSeq" id="WP_219965185.1">
    <property type="nucleotide sequence ID" value="NZ_JAGFNZ010000002.1"/>
</dbReference>
<sequence>MLLPNEYLEPLSREISVIVSQAHRFSTDTILLAAFSLPKTGEICADFGTGCGAIPLIWSAKSKPKKIYGIEIQEDACEMARRSVELNRLTATVELLRCDMTTIRQRQALPANGFDLIACNPPYKAEGAGLQNPEETRRVARHEVACSFADIARSAAYLLRFGGRFCCCLRPERLCGVLLDLRAAGLEPKRLRLVQQRADKAPSLFLLQATRGGKPGMVIDPVLLIEDGNGYSEEMRKIYGEYAQNKGAAET</sequence>
<protein>
    <submittedName>
        <fullName evidence="2">Methyltransferase</fullName>
    </submittedName>
</protein>
<dbReference type="CDD" id="cd02440">
    <property type="entry name" value="AdoMet_MTases"/>
    <property type="match status" value="1"/>
</dbReference>
<feature type="domain" description="Methyltransferase small" evidence="1">
    <location>
        <begin position="30"/>
        <end position="128"/>
    </location>
</feature>
<dbReference type="PANTHER" id="PTHR47739">
    <property type="entry name" value="TRNA1(VAL) (ADENINE(37)-N6)-METHYLTRANSFERASE"/>
    <property type="match status" value="1"/>
</dbReference>
<dbReference type="Pfam" id="PF05175">
    <property type="entry name" value="MTS"/>
    <property type="match status" value="1"/>
</dbReference>
<dbReference type="InterPro" id="IPR002052">
    <property type="entry name" value="DNA_methylase_N6_adenine_CS"/>
</dbReference>
<dbReference type="Gene3D" id="3.40.50.150">
    <property type="entry name" value="Vaccinia Virus protein VP39"/>
    <property type="match status" value="1"/>
</dbReference>
<dbReference type="GO" id="GO:0032259">
    <property type="term" value="P:methylation"/>
    <property type="evidence" value="ECO:0007669"/>
    <property type="project" value="UniProtKB-KW"/>
</dbReference>
<dbReference type="InterPro" id="IPR007848">
    <property type="entry name" value="Small_mtfrase_dom"/>
</dbReference>
<dbReference type="PROSITE" id="PS00092">
    <property type="entry name" value="N6_MTASE"/>
    <property type="match status" value="1"/>
</dbReference>
<keyword evidence="3" id="KW-1185">Reference proteome</keyword>
<evidence type="ECO:0000313" key="2">
    <source>
        <dbReference type="EMBL" id="MBW7572808.1"/>
    </source>
</evidence>
<keyword evidence="2" id="KW-0808">Transferase</keyword>
<organism evidence="2 3">
    <name type="scientific">Caproiciproducens faecalis</name>
    <dbReference type="NCBI Taxonomy" id="2820301"/>
    <lineage>
        <taxon>Bacteria</taxon>
        <taxon>Bacillati</taxon>
        <taxon>Bacillota</taxon>
        <taxon>Clostridia</taxon>
        <taxon>Eubacteriales</taxon>
        <taxon>Acutalibacteraceae</taxon>
        <taxon>Caproiciproducens</taxon>
    </lineage>
</organism>
<dbReference type="GO" id="GO:0008168">
    <property type="term" value="F:methyltransferase activity"/>
    <property type="evidence" value="ECO:0007669"/>
    <property type="project" value="UniProtKB-KW"/>
</dbReference>
<evidence type="ECO:0000259" key="1">
    <source>
        <dbReference type="Pfam" id="PF05175"/>
    </source>
</evidence>
<keyword evidence="2" id="KW-0489">Methyltransferase</keyword>
<name>A0ABS7DNE3_9FIRM</name>
<evidence type="ECO:0000313" key="3">
    <source>
        <dbReference type="Proteomes" id="UP000719942"/>
    </source>
</evidence>
<reference evidence="2 3" key="1">
    <citation type="submission" date="2021-03" db="EMBL/GenBank/DDBJ databases">
        <title>Caproiciproducens sp. nov. isolated from feces of cow.</title>
        <authorList>
            <person name="Choi J.-Y."/>
        </authorList>
    </citation>
    <scope>NUCLEOTIDE SEQUENCE [LARGE SCALE GENOMIC DNA]</scope>
    <source>
        <strain evidence="2 3">AGMB10547</strain>
    </source>
</reference>
<gene>
    <name evidence="2" type="ORF">J5W02_08265</name>
</gene>
<accession>A0ABS7DNE3</accession>
<dbReference type="Proteomes" id="UP000719942">
    <property type="component" value="Unassembled WGS sequence"/>
</dbReference>
<dbReference type="SUPFAM" id="SSF53335">
    <property type="entry name" value="S-adenosyl-L-methionine-dependent methyltransferases"/>
    <property type="match status" value="1"/>
</dbReference>